<dbReference type="InterPro" id="IPR002048">
    <property type="entry name" value="EF_hand_dom"/>
</dbReference>
<name>Q236L3_TETTS</name>
<dbReference type="AlphaFoldDB" id="Q236L3"/>
<feature type="domain" description="EF-hand" evidence="3">
    <location>
        <begin position="177"/>
        <end position="212"/>
    </location>
</feature>
<dbReference type="EMBL" id="GG662749">
    <property type="protein sequence ID" value="EAR92487.1"/>
    <property type="molecule type" value="Genomic_DNA"/>
</dbReference>
<organism evidence="4 5">
    <name type="scientific">Tetrahymena thermophila (strain SB210)</name>
    <dbReference type="NCBI Taxonomy" id="312017"/>
    <lineage>
        <taxon>Eukaryota</taxon>
        <taxon>Sar</taxon>
        <taxon>Alveolata</taxon>
        <taxon>Ciliophora</taxon>
        <taxon>Intramacronucleata</taxon>
        <taxon>Oligohymenophorea</taxon>
        <taxon>Hymenostomatida</taxon>
        <taxon>Tetrahymenina</taxon>
        <taxon>Tetrahymenidae</taxon>
        <taxon>Tetrahymena</taxon>
    </lineage>
</organism>
<dbReference type="KEGG" id="tet:TTHERM_00086840"/>
<dbReference type="PANTHER" id="PTHR23064">
    <property type="entry name" value="TROPONIN"/>
    <property type="match status" value="1"/>
</dbReference>
<dbReference type="Pfam" id="PF13499">
    <property type="entry name" value="EF-hand_7"/>
    <property type="match status" value="1"/>
</dbReference>
<feature type="region of interest" description="Disordered" evidence="2">
    <location>
        <begin position="529"/>
        <end position="550"/>
    </location>
</feature>
<proteinExistence type="predicted"/>
<dbReference type="Pfam" id="PF13833">
    <property type="entry name" value="EF-hand_8"/>
    <property type="match status" value="1"/>
</dbReference>
<keyword evidence="5" id="KW-1185">Reference proteome</keyword>
<feature type="domain" description="EF-hand" evidence="3">
    <location>
        <begin position="618"/>
        <end position="653"/>
    </location>
</feature>
<dbReference type="OrthoDB" id="26525at2759"/>
<keyword evidence="1" id="KW-0106">Calcium</keyword>
<evidence type="ECO:0000259" key="3">
    <source>
        <dbReference type="PROSITE" id="PS50222"/>
    </source>
</evidence>
<dbReference type="PROSITE" id="PS00018">
    <property type="entry name" value="EF_HAND_1"/>
    <property type="match status" value="2"/>
</dbReference>
<dbReference type="PROSITE" id="PS50222">
    <property type="entry name" value="EF_HAND_2"/>
    <property type="match status" value="2"/>
</dbReference>
<dbReference type="SMART" id="SM00054">
    <property type="entry name" value="EFh"/>
    <property type="match status" value="4"/>
</dbReference>
<dbReference type="CDD" id="cd00051">
    <property type="entry name" value="EFh"/>
    <property type="match status" value="2"/>
</dbReference>
<evidence type="ECO:0000313" key="5">
    <source>
        <dbReference type="Proteomes" id="UP000009168"/>
    </source>
</evidence>
<dbReference type="InterPro" id="IPR052591">
    <property type="entry name" value="CML21-like"/>
</dbReference>
<dbReference type="InParanoid" id="Q236L3"/>
<dbReference type="GeneID" id="7827625"/>
<dbReference type="OMA" id="ISYGRFE"/>
<dbReference type="Proteomes" id="UP000009168">
    <property type="component" value="Unassembled WGS sequence"/>
</dbReference>
<dbReference type="RefSeq" id="XP_001012732.1">
    <property type="nucleotide sequence ID" value="XM_001012732.3"/>
</dbReference>
<dbReference type="SUPFAM" id="SSF47473">
    <property type="entry name" value="EF-hand"/>
    <property type="match status" value="2"/>
</dbReference>
<dbReference type="HOGENOM" id="CLU_336960_0_0_1"/>
<dbReference type="GO" id="GO:0005509">
    <property type="term" value="F:calcium ion binding"/>
    <property type="evidence" value="ECO:0007669"/>
    <property type="project" value="InterPro"/>
</dbReference>
<dbReference type="Gene3D" id="1.10.238.10">
    <property type="entry name" value="EF-hand"/>
    <property type="match status" value="2"/>
</dbReference>
<evidence type="ECO:0000256" key="1">
    <source>
        <dbReference type="ARBA" id="ARBA00022837"/>
    </source>
</evidence>
<accession>Q236L3</accession>
<reference evidence="5" key="1">
    <citation type="journal article" date="2006" name="PLoS Biol.">
        <title>Macronuclear genome sequence of the ciliate Tetrahymena thermophila, a model eukaryote.</title>
        <authorList>
            <person name="Eisen J.A."/>
            <person name="Coyne R.S."/>
            <person name="Wu M."/>
            <person name="Wu D."/>
            <person name="Thiagarajan M."/>
            <person name="Wortman J.R."/>
            <person name="Badger J.H."/>
            <person name="Ren Q."/>
            <person name="Amedeo P."/>
            <person name="Jones K.M."/>
            <person name="Tallon L.J."/>
            <person name="Delcher A.L."/>
            <person name="Salzberg S.L."/>
            <person name="Silva J.C."/>
            <person name="Haas B.J."/>
            <person name="Majoros W.H."/>
            <person name="Farzad M."/>
            <person name="Carlton J.M."/>
            <person name="Smith R.K. Jr."/>
            <person name="Garg J."/>
            <person name="Pearlman R.E."/>
            <person name="Karrer K.M."/>
            <person name="Sun L."/>
            <person name="Manning G."/>
            <person name="Elde N.C."/>
            <person name="Turkewitz A.P."/>
            <person name="Asai D.J."/>
            <person name="Wilkes D.E."/>
            <person name="Wang Y."/>
            <person name="Cai H."/>
            <person name="Collins K."/>
            <person name="Stewart B.A."/>
            <person name="Lee S.R."/>
            <person name="Wilamowska K."/>
            <person name="Weinberg Z."/>
            <person name="Ruzzo W.L."/>
            <person name="Wloga D."/>
            <person name="Gaertig J."/>
            <person name="Frankel J."/>
            <person name="Tsao C.-C."/>
            <person name="Gorovsky M.A."/>
            <person name="Keeling P.J."/>
            <person name="Waller R.F."/>
            <person name="Patron N.J."/>
            <person name="Cherry J.M."/>
            <person name="Stover N.A."/>
            <person name="Krieger C.J."/>
            <person name="del Toro C."/>
            <person name="Ryder H.F."/>
            <person name="Williamson S.C."/>
            <person name="Barbeau R.A."/>
            <person name="Hamilton E.P."/>
            <person name="Orias E."/>
        </authorList>
    </citation>
    <scope>NUCLEOTIDE SEQUENCE [LARGE SCALE GENOMIC DNA]</scope>
    <source>
        <strain evidence="5">SB210</strain>
    </source>
</reference>
<dbReference type="eggNOG" id="ENOG502SKYS">
    <property type="taxonomic scope" value="Eukaryota"/>
</dbReference>
<dbReference type="InterPro" id="IPR011992">
    <property type="entry name" value="EF-hand-dom_pair"/>
</dbReference>
<evidence type="ECO:0000313" key="4">
    <source>
        <dbReference type="EMBL" id="EAR92487.1"/>
    </source>
</evidence>
<evidence type="ECO:0000256" key="2">
    <source>
        <dbReference type="SAM" id="MobiDB-lite"/>
    </source>
</evidence>
<sequence>MRLRKVRAHETGSSNLDFKAEKIERPDVPRIEFLSTAKSKSFSDLIKMKINKVAPQPVKETETFYVENQIPEKPKFPVGYPRFGQLEEPELRKRVFTGDSNTQYDIKLLPRVKKQFTKIDKKEQRDKLIATKHDQHATAIAETQLVGLEQYNKLTLEGKVDLDKVKEIRRAIRRRYANRKNFQKIFNAWDDNCTGAIDPKNAFDMIKSMGININFDEARVLIASADIDKSGDLSLNEFMDLIFNNNDILNVNLKELPVMSEEEYSSLHTANKVMNKLRDDAKLSKQNRHHNQLNVILKNKLSSLKTYIFAADSLQQGFVSHEKFFEIVKKLAIPETIMSQEDIQFVFNRHKIDEHKFNYREFVDFLRDFTFVPEDIYVDPAETEKKKSEKQKFLTAYNYEEDNKINIFDSNSVNSWHLECIREKARRVFRIIERYLDSKESFDQFLMQQMKINNVDEFKTKQISKQSLTKAIENLFLNVGDKEVKKDEVESFLSIFSYNNHDHTEAAKISRAIYEEEDGEWFKRMQWKLKRPPPPPQKLYPEDSKNEQQEGLGWNDENAEVQQIQPNQENYEKFFDTKYKPQDMDMNQYKGLTRTSSAPHYPSSLNKILSKFENRIFCGSQKAYDIFKKFDADQDGYISQKDMAHKLKEMNILDEHEIKPFLIYLDPTNKGFVDFSEFSSRVRNGMTNNDSMGQQIVVPFTVPCSDHLKDTQKMLPFIQKRVSDLRKPYYPPEQTQKITRYGATPNFQNTFSNFKVINTSPMFATASERFMQNHNHRTQFQKEEFQKKKQYEEGRIQRKRENMMAIQQKIESEVIASDIKDDNKRKTKGLAQWTYEHRAHLQNNYK</sequence>
<gene>
    <name evidence="4" type="ORF">TTHERM_00086840</name>
</gene>
<dbReference type="InterPro" id="IPR018247">
    <property type="entry name" value="EF_Hand_1_Ca_BS"/>
</dbReference>
<protein>
    <submittedName>
        <fullName evidence="4">EF-hand protein</fullName>
    </submittedName>
</protein>